<sequence length="264" mass="26928">MGVALSSCASSTPPPTVSVALVQQRGDIAPGRVQLRVTNDGDSAVVVTSATLTSPVLAEPGGGETKRPVTLSPGRTVDLPVTLPALRCVTEDPSAQAVLRLEEDGGRRDATLDVTDELGVLARLAETECGREAVASVARISVASAAVGEGGTIDLEVSIEPTGDAGAGTAELRALRGTPLLRFPAGSETPLDVTVRADDPPSTMTVALTPQRCDAHAIAEDKVGTLFDLVVRVEDRDVVIPLERSPSVAAAILSATAAVCGLTP</sequence>
<accession>A0A147F704</accession>
<dbReference type="Proteomes" id="UP000072189">
    <property type="component" value="Unassembled WGS sequence"/>
</dbReference>
<evidence type="ECO:0000313" key="1">
    <source>
        <dbReference type="EMBL" id="KTS11473.1"/>
    </source>
</evidence>
<evidence type="ECO:0000313" key="2">
    <source>
        <dbReference type="Proteomes" id="UP000072189"/>
    </source>
</evidence>
<organism evidence="1 2">
    <name type="scientific">Microbacterium testaceum</name>
    <name type="common">Aureobacterium testaceum</name>
    <name type="synonym">Brevibacterium testaceum</name>
    <dbReference type="NCBI Taxonomy" id="2033"/>
    <lineage>
        <taxon>Bacteria</taxon>
        <taxon>Bacillati</taxon>
        <taxon>Actinomycetota</taxon>
        <taxon>Actinomycetes</taxon>
        <taxon>Micrococcales</taxon>
        <taxon>Microbacteriaceae</taxon>
        <taxon>Microbacterium</taxon>
    </lineage>
</organism>
<dbReference type="EMBL" id="LDRV01000061">
    <property type="protein sequence ID" value="KTS11473.1"/>
    <property type="molecule type" value="Genomic_DNA"/>
</dbReference>
<name>A0A147F704_MICTE</name>
<comment type="caution">
    <text evidence="1">The sequence shown here is derived from an EMBL/GenBank/DDBJ whole genome shotgun (WGS) entry which is preliminary data.</text>
</comment>
<gene>
    <name evidence="1" type="ORF">RSA3_10190</name>
</gene>
<proteinExistence type="predicted"/>
<dbReference type="RefSeq" id="WP_058614273.1">
    <property type="nucleotide sequence ID" value="NZ_LDRV01000061.1"/>
</dbReference>
<dbReference type="PATRIC" id="fig|2033.7.peg.2790"/>
<reference evidence="1 2" key="1">
    <citation type="journal article" date="2016" name="Front. Microbiol.">
        <title>Genomic Resource of Rice Seed Associated Bacteria.</title>
        <authorList>
            <person name="Midha S."/>
            <person name="Bansal K."/>
            <person name="Sharma S."/>
            <person name="Kumar N."/>
            <person name="Patil P.P."/>
            <person name="Chaudhry V."/>
            <person name="Patil P.B."/>
        </authorList>
    </citation>
    <scope>NUCLEOTIDE SEQUENCE [LARGE SCALE GENOMIC DNA]</scope>
    <source>
        <strain evidence="1 2">RSA3</strain>
    </source>
</reference>
<dbReference type="AlphaFoldDB" id="A0A147F704"/>
<protein>
    <submittedName>
        <fullName evidence="1">Uncharacterized protein</fullName>
    </submittedName>
</protein>